<dbReference type="OrthoDB" id="5952844at2"/>
<reference evidence="1 2" key="1">
    <citation type="submission" date="2018-06" db="EMBL/GenBank/DDBJ databases">
        <title>Mucibacter soli gen. nov., sp. nov., a new member of the family Chitinophagaceae producing mucin.</title>
        <authorList>
            <person name="Kim M.-K."/>
            <person name="Park S."/>
            <person name="Kim T.-S."/>
            <person name="Joung Y."/>
            <person name="Han J.-H."/>
            <person name="Kim S.B."/>
        </authorList>
    </citation>
    <scope>NUCLEOTIDE SEQUENCE [LARGE SCALE GENOMIC DNA]</scope>
    <source>
        <strain evidence="1 2">R1-15</strain>
    </source>
</reference>
<comment type="caution">
    <text evidence="1">The sequence shown here is derived from an EMBL/GenBank/DDBJ whole genome shotgun (WGS) entry which is preliminary data.</text>
</comment>
<dbReference type="RefSeq" id="WP_110998849.1">
    <property type="nucleotide sequence ID" value="NZ_QKTW01000016.1"/>
</dbReference>
<protein>
    <submittedName>
        <fullName evidence="1">Uncharacterized protein</fullName>
    </submittedName>
</protein>
<dbReference type="AlphaFoldDB" id="A0A2W2ABL9"/>
<organism evidence="1 2">
    <name type="scientific">Taibaiella soli</name>
    <dbReference type="NCBI Taxonomy" id="1649169"/>
    <lineage>
        <taxon>Bacteria</taxon>
        <taxon>Pseudomonadati</taxon>
        <taxon>Bacteroidota</taxon>
        <taxon>Chitinophagia</taxon>
        <taxon>Chitinophagales</taxon>
        <taxon>Chitinophagaceae</taxon>
        <taxon>Taibaiella</taxon>
    </lineage>
</organism>
<accession>A0A2W2ABL9</accession>
<dbReference type="EMBL" id="QKTW01000016">
    <property type="protein sequence ID" value="PZF72815.1"/>
    <property type="molecule type" value="Genomic_DNA"/>
</dbReference>
<gene>
    <name evidence="1" type="ORF">DN068_10385</name>
</gene>
<evidence type="ECO:0000313" key="2">
    <source>
        <dbReference type="Proteomes" id="UP000248745"/>
    </source>
</evidence>
<keyword evidence="2" id="KW-1185">Reference proteome</keyword>
<evidence type="ECO:0000313" key="1">
    <source>
        <dbReference type="EMBL" id="PZF72815.1"/>
    </source>
</evidence>
<name>A0A2W2ABL9_9BACT</name>
<proteinExistence type="predicted"/>
<sequence>MAQSNQISAAISNETKSAVDNGLNTVATALKDMLIFNLTPDQRAGMLKMGDKTLAFVDKSLEYARQNPALVPQFVDIAEAEKDLTLTRDLFHIYQKLTALTRSVEDAMMVAGGEAYEASLIFYNSVKAASRSNSAGSQAIYEEMSKRFPGRGKKAVANTDESANS</sequence>
<dbReference type="Proteomes" id="UP000248745">
    <property type="component" value="Unassembled WGS sequence"/>
</dbReference>